<keyword evidence="4" id="KW-0560">Oxidoreductase</keyword>
<evidence type="ECO:0000256" key="2">
    <source>
        <dbReference type="ARBA" id="ARBA00022723"/>
    </source>
</evidence>
<dbReference type="Proteomes" id="UP000694941">
    <property type="component" value="Unplaced"/>
</dbReference>
<comment type="similarity">
    <text evidence="1">Belongs to the TfdA dioxygenase family.</text>
</comment>
<keyword evidence="7" id="KW-1185">Reference proteome</keyword>
<feature type="domain" description="TauD/TfdA-like" evidence="6">
    <location>
        <begin position="24"/>
        <end position="280"/>
    </location>
</feature>
<evidence type="ECO:0000256" key="5">
    <source>
        <dbReference type="ARBA" id="ARBA00023004"/>
    </source>
</evidence>
<dbReference type="RefSeq" id="XP_013779190.1">
    <property type="nucleotide sequence ID" value="XM_013923736.2"/>
</dbReference>
<dbReference type="InterPro" id="IPR051178">
    <property type="entry name" value="TfdA_dioxygenase"/>
</dbReference>
<keyword evidence="2" id="KW-0479">Metal-binding</keyword>
<dbReference type="Gene3D" id="3.60.130.10">
    <property type="entry name" value="Clavaminate synthase-like"/>
    <property type="match status" value="1"/>
</dbReference>
<dbReference type="PANTHER" id="PTHR43779:SF3">
    <property type="entry name" value="(3R)-3-[(CARBOXYMETHYL)AMINO]FATTY ACID OXYGENASE_DECARBOXYLASE"/>
    <property type="match status" value="1"/>
</dbReference>
<evidence type="ECO:0000313" key="8">
    <source>
        <dbReference type="RefSeq" id="XP_013779190.1"/>
    </source>
</evidence>
<evidence type="ECO:0000259" key="6">
    <source>
        <dbReference type="Pfam" id="PF02668"/>
    </source>
</evidence>
<reference evidence="8" key="1">
    <citation type="submission" date="2025-08" db="UniProtKB">
        <authorList>
            <consortium name="RefSeq"/>
        </authorList>
    </citation>
    <scope>IDENTIFICATION</scope>
    <source>
        <tissue evidence="8">Muscle</tissue>
    </source>
</reference>
<protein>
    <submittedName>
        <fullName evidence="8">Uncharacterized protein LOC106463679 isoform X1</fullName>
    </submittedName>
</protein>
<dbReference type="InterPro" id="IPR042098">
    <property type="entry name" value="TauD-like_sf"/>
</dbReference>
<evidence type="ECO:0000313" key="7">
    <source>
        <dbReference type="Proteomes" id="UP000694941"/>
    </source>
</evidence>
<dbReference type="GeneID" id="106463679"/>
<evidence type="ECO:0000256" key="3">
    <source>
        <dbReference type="ARBA" id="ARBA00022964"/>
    </source>
</evidence>
<proteinExistence type="inferred from homology"/>
<keyword evidence="3" id="KW-0223">Dioxygenase</keyword>
<sequence length="295" mass="34241">MFFQSFCFQTSKQLCKLRMSLYTVSPLKLGVEVNGIDLKKEIPYEVVQQIKADVTKHRVMVFRGQGIVEGKRHIQISQWFGELESTFYRHSKSPDLDIFRVSNVSSEGCTNVGRTGWHIDGSFMKAPFSHSLYHIISVPKKGDTVFAPLTELIEGLSCEKYHRWERLWMVSDRQESIIHPLIYSHPVTKKKVMCFHLGMTKEFLWDYETPQQLRTTDAETIEILEEIHQEFVKDNKAIQYSHKWEPGDFIISDNLAVGHEASPETQYHPSDVGLRVMHRTTVKGQHVPTKEYPLE</sequence>
<dbReference type="PANTHER" id="PTHR43779">
    <property type="entry name" value="DIOXYGENASE RV0097-RELATED"/>
    <property type="match status" value="1"/>
</dbReference>
<evidence type="ECO:0000256" key="1">
    <source>
        <dbReference type="ARBA" id="ARBA00005896"/>
    </source>
</evidence>
<evidence type="ECO:0000256" key="4">
    <source>
        <dbReference type="ARBA" id="ARBA00023002"/>
    </source>
</evidence>
<accession>A0ABM1BCF3</accession>
<dbReference type="Pfam" id="PF02668">
    <property type="entry name" value="TauD"/>
    <property type="match status" value="1"/>
</dbReference>
<keyword evidence="5" id="KW-0408">Iron</keyword>
<organism evidence="7 8">
    <name type="scientific">Limulus polyphemus</name>
    <name type="common">Atlantic horseshoe crab</name>
    <dbReference type="NCBI Taxonomy" id="6850"/>
    <lineage>
        <taxon>Eukaryota</taxon>
        <taxon>Metazoa</taxon>
        <taxon>Ecdysozoa</taxon>
        <taxon>Arthropoda</taxon>
        <taxon>Chelicerata</taxon>
        <taxon>Merostomata</taxon>
        <taxon>Xiphosura</taxon>
        <taxon>Limulidae</taxon>
        <taxon>Limulus</taxon>
    </lineage>
</organism>
<gene>
    <name evidence="8" type="primary">LOC106463679</name>
</gene>
<dbReference type="SUPFAM" id="SSF51197">
    <property type="entry name" value="Clavaminate synthase-like"/>
    <property type="match status" value="1"/>
</dbReference>
<name>A0ABM1BCF3_LIMPO</name>
<dbReference type="InterPro" id="IPR003819">
    <property type="entry name" value="TauD/TfdA-like"/>
</dbReference>